<proteinExistence type="predicted"/>
<gene>
    <name evidence="2" type="ORF">UT30_C0019G0030</name>
</gene>
<protein>
    <recommendedName>
        <fullName evidence="1">Bacterial spore germination immunoglobulin-like domain-containing protein</fullName>
    </recommendedName>
</protein>
<evidence type="ECO:0000259" key="1">
    <source>
        <dbReference type="Pfam" id="PF10648"/>
    </source>
</evidence>
<dbReference type="EMBL" id="LBWG01000019">
    <property type="protein sequence ID" value="KKR03794.1"/>
    <property type="molecule type" value="Genomic_DNA"/>
</dbReference>
<evidence type="ECO:0000313" key="3">
    <source>
        <dbReference type="Proteomes" id="UP000033935"/>
    </source>
</evidence>
<sequence>MSHFIRVALIVLILLGAFFVWRQMSVSPQTTPPVEVPVVVENGEEAFTSERGVSLFVTLPLKNSLVTSPLKVTGTAPGTWYFEASFPIIIVNWDGLIIAQGYATAQTDWMTPDQVPFEGTIEFTDILPLTKEIEDPNSLQSFMKKGALILQKDNPSGLPENDDALEIPILFAQ</sequence>
<organism evidence="2 3">
    <name type="scientific">Candidatus Uhrbacteria bacterium GW2011_GWF2_39_13</name>
    <dbReference type="NCBI Taxonomy" id="1618995"/>
    <lineage>
        <taxon>Bacteria</taxon>
        <taxon>Candidatus Uhriibacteriota</taxon>
    </lineage>
</organism>
<accession>A0A0G0MIB9</accession>
<feature type="domain" description="Bacterial spore germination immunoglobulin-like" evidence="1">
    <location>
        <begin position="56"/>
        <end position="125"/>
    </location>
</feature>
<name>A0A0G0MIB9_9BACT</name>
<dbReference type="Pfam" id="PF10648">
    <property type="entry name" value="Gmad2"/>
    <property type="match status" value="1"/>
</dbReference>
<dbReference type="InterPro" id="IPR018911">
    <property type="entry name" value="Gmad2_Ig-like_dom"/>
</dbReference>
<comment type="caution">
    <text evidence="2">The sequence shown here is derived from an EMBL/GenBank/DDBJ whole genome shotgun (WGS) entry which is preliminary data.</text>
</comment>
<evidence type="ECO:0000313" key="2">
    <source>
        <dbReference type="EMBL" id="KKR03794.1"/>
    </source>
</evidence>
<reference evidence="2 3" key="1">
    <citation type="journal article" date="2015" name="Nature">
        <title>rRNA introns, odd ribosomes, and small enigmatic genomes across a large radiation of phyla.</title>
        <authorList>
            <person name="Brown C.T."/>
            <person name="Hug L.A."/>
            <person name="Thomas B.C."/>
            <person name="Sharon I."/>
            <person name="Castelle C.J."/>
            <person name="Singh A."/>
            <person name="Wilkins M.J."/>
            <person name="Williams K.H."/>
            <person name="Banfield J.F."/>
        </authorList>
    </citation>
    <scope>NUCLEOTIDE SEQUENCE [LARGE SCALE GENOMIC DNA]</scope>
</reference>
<dbReference type="Proteomes" id="UP000033935">
    <property type="component" value="Unassembled WGS sequence"/>
</dbReference>
<dbReference type="AlphaFoldDB" id="A0A0G0MIB9"/>